<dbReference type="OrthoDB" id="9776116at2"/>
<name>A0A2H9VN50_9SPHI</name>
<evidence type="ECO:0000313" key="3">
    <source>
        <dbReference type="Proteomes" id="UP000242687"/>
    </source>
</evidence>
<dbReference type="EMBL" id="PGFJ01000002">
    <property type="protein sequence ID" value="PJJ79740.1"/>
    <property type="molecule type" value="Genomic_DNA"/>
</dbReference>
<evidence type="ECO:0000313" key="2">
    <source>
        <dbReference type="EMBL" id="PJJ79740.1"/>
    </source>
</evidence>
<proteinExistence type="predicted"/>
<dbReference type="InterPro" id="IPR002881">
    <property type="entry name" value="DUF58"/>
</dbReference>
<dbReference type="Pfam" id="PF01882">
    <property type="entry name" value="DUF58"/>
    <property type="match status" value="1"/>
</dbReference>
<reference evidence="2 3" key="1">
    <citation type="submission" date="2017-11" db="EMBL/GenBank/DDBJ databases">
        <title>Genomic Encyclopedia of Archaeal and Bacterial Type Strains, Phase II (KMG-II): From Individual Species to Whole Genera.</title>
        <authorList>
            <person name="Goeker M."/>
        </authorList>
    </citation>
    <scope>NUCLEOTIDE SEQUENCE [LARGE SCALE GENOMIC DNA]</scope>
    <source>
        <strain evidence="2 3">DSM 28175</strain>
    </source>
</reference>
<evidence type="ECO:0000259" key="1">
    <source>
        <dbReference type="SMART" id="SM00327"/>
    </source>
</evidence>
<dbReference type="RefSeq" id="WP_100342053.1">
    <property type="nucleotide sequence ID" value="NZ_PGFJ01000002.1"/>
</dbReference>
<accession>A0A2H9VN50</accession>
<keyword evidence="3" id="KW-1185">Reference proteome</keyword>
<dbReference type="SUPFAM" id="SSF53300">
    <property type="entry name" value="vWA-like"/>
    <property type="match status" value="1"/>
</dbReference>
<organism evidence="2 3">
    <name type="scientific">Mucilaginibacter auburnensis</name>
    <dbReference type="NCBI Taxonomy" id="1457233"/>
    <lineage>
        <taxon>Bacteria</taxon>
        <taxon>Pseudomonadati</taxon>
        <taxon>Bacteroidota</taxon>
        <taxon>Sphingobacteriia</taxon>
        <taxon>Sphingobacteriales</taxon>
        <taxon>Sphingobacteriaceae</taxon>
        <taxon>Mucilaginibacter</taxon>
    </lineage>
</organism>
<comment type="caution">
    <text evidence="2">The sequence shown here is derived from an EMBL/GenBank/DDBJ whole genome shotgun (WGS) entry which is preliminary data.</text>
</comment>
<dbReference type="SMART" id="SM00327">
    <property type="entry name" value="VWA"/>
    <property type="match status" value="1"/>
</dbReference>
<protein>
    <submittedName>
        <fullName evidence="2">Uncharacterized protein DUF58</fullName>
    </submittedName>
</protein>
<sequence length="306" mass="35744">MSQLNEDQHVRQLANLELLARQVVEGFITGLHQSPFHGFSVEFAEHRLYNNGESVKNIDWKLFAKTDKLFVKQFEEETNLRCYLVLDTSSSMNFPEQGLNKLQFSIYGIASLMYLFKKQRDAFGLCTFSDKIDKLTPAKSASTHLFYLYAELEKLYQQPNTNTTTNIADVLHHVADQVHQRSLIIIFSDMLENNMDNAKLQALFAAIQHLKYNKHEVIIFNVNDKQKEMEFSFDNRPHHFIDMESGEEIKVHPGKIRNAYQTSLMHYRRELELKCAQYNIDIVDAAVQDGYYQILRSYLIKRNSMI</sequence>
<dbReference type="InterPro" id="IPR002035">
    <property type="entry name" value="VWF_A"/>
</dbReference>
<feature type="domain" description="VWFA" evidence="1">
    <location>
        <begin position="79"/>
        <end position="253"/>
    </location>
</feature>
<dbReference type="Gene3D" id="3.40.50.410">
    <property type="entry name" value="von Willebrand factor, type A domain"/>
    <property type="match status" value="1"/>
</dbReference>
<dbReference type="InterPro" id="IPR036465">
    <property type="entry name" value="vWFA_dom_sf"/>
</dbReference>
<dbReference type="PANTHER" id="PTHR33608:SF7">
    <property type="entry name" value="DUF58 DOMAIN-CONTAINING PROTEIN"/>
    <property type="match status" value="1"/>
</dbReference>
<dbReference type="CDD" id="cd00198">
    <property type="entry name" value="vWFA"/>
    <property type="match status" value="1"/>
</dbReference>
<gene>
    <name evidence="2" type="ORF">CLV57_2877</name>
</gene>
<dbReference type="AlphaFoldDB" id="A0A2H9VN50"/>
<dbReference type="PANTHER" id="PTHR33608">
    <property type="entry name" value="BLL2464 PROTEIN"/>
    <property type="match status" value="1"/>
</dbReference>
<dbReference type="Proteomes" id="UP000242687">
    <property type="component" value="Unassembled WGS sequence"/>
</dbReference>